<gene>
    <name evidence="1" type="ORF">CAEBREN_11880</name>
</gene>
<dbReference type="InParanoid" id="G0PAV3"/>
<evidence type="ECO:0000313" key="2">
    <source>
        <dbReference type="Proteomes" id="UP000008068"/>
    </source>
</evidence>
<name>G0PAV3_CAEBE</name>
<dbReference type="HOGENOM" id="CLU_2608144_0_0_1"/>
<accession>G0PAV3</accession>
<reference evidence="2" key="1">
    <citation type="submission" date="2011-07" db="EMBL/GenBank/DDBJ databases">
        <authorList>
            <consortium name="Caenorhabditis brenneri Sequencing and Analysis Consortium"/>
            <person name="Wilson R.K."/>
        </authorList>
    </citation>
    <scope>NUCLEOTIDE SEQUENCE [LARGE SCALE GENOMIC DNA]</scope>
    <source>
        <strain evidence="2">PB2801</strain>
    </source>
</reference>
<dbReference type="Proteomes" id="UP000008068">
    <property type="component" value="Unassembled WGS sequence"/>
</dbReference>
<dbReference type="AlphaFoldDB" id="G0PAV3"/>
<sequence>MPFTFTVSKLSDWHFQFGDMDNVNVRSIGHSWEITLPDYPESSDDDYAYPSDTDSYVSYGFYEVNELNELAEYLGEVQC</sequence>
<keyword evidence="2" id="KW-1185">Reference proteome</keyword>
<organism evidence="2">
    <name type="scientific">Caenorhabditis brenneri</name>
    <name type="common">Nematode worm</name>
    <dbReference type="NCBI Taxonomy" id="135651"/>
    <lineage>
        <taxon>Eukaryota</taxon>
        <taxon>Metazoa</taxon>
        <taxon>Ecdysozoa</taxon>
        <taxon>Nematoda</taxon>
        <taxon>Chromadorea</taxon>
        <taxon>Rhabditida</taxon>
        <taxon>Rhabditina</taxon>
        <taxon>Rhabditomorpha</taxon>
        <taxon>Rhabditoidea</taxon>
        <taxon>Rhabditidae</taxon>
        <taxon>Peloderinae</taxon>
        <taxon>Caenorhabditis</taxon>
    </lineage>
</organism>
<proteinExistence type="predicted"/>
<dbReference type="EMBL" id="GL380190">
    <property type="protein sequence ID" value="EGT50012.1"/>
    <property type="molecule type" value="Genomic_DNA"/>
</dbReference>
<protein>
    <submittedName>
        <fullName evidence="1">Uncharacterized protein</fullName>
    </submittedName>
</protein>
<evidence type="ECO:0000313" key="1">
    <source>
        <dbReference type="EMBL" id="EGT50012.1"/>
    </source>
</evidence>